<dbReference type="PIRSF" id="PIRSF026649">
    <property type="entry name" value="MsbB"/>
    <property type="match status" value="1"/>
</dbReference>
<keyword evidence="11" id="KW-1185">Reference proteome</keyword>
<dbReference type="EMBL" id="AABQDW010000003">
    <property type="protein sequence ID" value="EAI5407614.1"/>
    <property type="molecule type" value="Genomic_DNA"/>
</dbReference>
<evidence type="ECO:0000313" key="12">
    <source>
        <dbReference type="Proteomes" id="UP000557842"/>
    </source>
</evidence>
<dbReference type="InterPro" id="IPR004960">
    <property type="entry name" value="LipA_acyltrans"/>
</dbReference>
<comment type="subcellular location">
    <subcellularLocation>
        <location evidence="1">Cell inner membrane</location>
    </subcellularLocation>
</comment>
<dbReference type="GeneID" id="61065217"/>
<dbReference type="OMA" id="FWFHRRF"/>
<comment type="caution">
    <text evidence="9">The sequence shown here is derived from an EMBL/GenBank/DDBJ whole genome shotgun (WGS) entry which is preliminary data.</text>
</comment>
<evidence type="ECO:0000256" key="5">
    <source>
        <dbReference type="ARBA" id="ARBA00023136"/>
    </source>
</evidence>
<gene>
    <name evidence="9" type="ORF">AAH17_03180</name>
    <name evidence="10" type="ORF">AAH24_06135</name>
    <name evidence="7" type="ORF">BVH53_02700</name>
    <name evidence="8" type="ORF">CX802_06650</name>
</gene>
<reference evidence="9 12" key="1">
    <citation type="submission" date="2018-05" db="EMBL/GenBank/DDBJ databases">
        <authorList>
            <consortium name="PulseNet: The National Subtyping Network for Foodborne Disease Surveillance"/>
            <person name="Tarr C.L."/>
            <person name="Trees E."/>
            <person name="Katz L.S."/>
            <person name="Carleton-Romer H.A."/>
            <person name="Stroika S."/>
            <person name="Kucerova Z."/>
            <person name="Roache K.F."/>
            <person name="Sabol A.L."/>
            <person name="Besser J."/>
            <person name="Gerner-Smidt P."/>
        </authorList>
    </citation>
    <scope>NUCLEOTIDE SEQUENCE</scope>
    <source>
        <strain evidence="9">2014D-0197</strain>
        <strain evidence="7 12">2016D-0221</strain>
        <strain evidence="10">D4313</strain>
        <strain evidence="8 11">PNUSAC001503</strain>
    </source>
</reference>
<dbReference type="NCBIfam" id="NF006270">
    <property type="entry name" value="PRK08419.1"/>
    <property type="match status" value="1"/>
</dbReference>
<keyword evidence="5" id="KW-0472">Membrane</keyword>
<evidence type="ECO:0000313" key="11">
    <source>
        <dbReference type="Proteomes" id="UP000535509"/>
    </source>
</evidence>
<dbReference type="Proteomes" id="UP000535509">
    <property type="component" value="Unassembled WGS sequence"/>
</dbReference>
<evidence type="ECO:0000313" key="8">
    <source>
        <dbReference type="EMBL" id="EAI8859500.1"/>
    </source>
</evidence>
<dbReference type="EMBL" id="AACCXK010000004">
    <property type="protein sequence ID" value="EAK0452660.1"/>
    <property type="molecule type" value="Genomic_DNA"/>
</dbReference>
<dbReference type="PANTHER" id="PTHR30606:SF9">
    <property type="entry name" value="LIPID A BIOSYNTHESIS LAUROYLTRANSFERASE"/>
    <property type="match status" value="1"/>
</dbReference>
<name>A0A5L8JNJ3_CAMFE</name>
<evidence type="ECO:0000313" key="7">
    <source>
        <dbReference type="EMBL" id="EAI5407614.1"/>
    </source>
</evidence>
<keyword evidence="6 9" id="KW-0012">Acyltransferase</keyword>
<keyword evidence="2" id="KW-1003">Cell membrane</keyword>
<dbReference type="RefSeq" id="WP_002850265.1">
    <property type="nucleotide sequence ID" value="NZ_AABUZP020000015.1"/>
</dbReference>
<keyword evidence="3" id="KW-0997">Cell inner membrane</keyword>
<dbReference type="Proteomes" id="UP000557842">
    <property type="component" value="Unassembled WGS sequence"/>
</dbReference>
<accession>A0A5L8JNJ3</accession>
<dbReference type="GO" id="GO:0016746">
    <property type="term" value="F:acyltransferase activity"/>
    <property type="evidence" value="ECO:0007669"/>
    <property type="project" value="UniProtKB-KW"/>
</dbReference>
<dbReference type="AlphaFoldDB" id="A0A5L8JNJ3"/>
<evidence type="ECO:0000256" key="1">
    <source>
        <dbReference type="ARBA" id="ARBA00004533"/>
    </source>
</evidence>
<dbReference type="Pfam" id="PF03279">
    <property type="entry name" value="Lip_A_acyltrans"/>
    <property type="match status" value="1"/>
</dbReference>
<evidence type="ECO:0000256" key="4">
    <source>
        <dbReference type="ARBA" id="ARBA00022679"/>
    </source>
</evidence>
<evidence type="ECO:0000313" key="9">
    <source>
        <dbReference type="EMBL" id="EAK0452660.1"/>
    </source>
</evidence>
<organism evidence="9">
    <name type="scientific">Campylobacter fetus</name>
    <dbReference type="NCBI Taxonomy" id="196"/>
    <lineage>
        <taxon>Bacteria</taxon>
        <taxon>Pseudomonadati</taxon>
        <taxon>Campylobacterota</taxon>
        <taxon>Epsilonproteobacteria</taxon>
        <taxon>Campylobacterales</taxon>
        <taxon>Campylobacteraceae</taxon>
        <taxon>Campylobacter</taxon>
    </lineage>
</organism>
<proteinExistence type="predicted"/>
<evidence type="ECO:0000256" key="6">
    <source>
        <dbReference type="ARBA" id="ARBA00023315"/>
    </source>
</evidence>
<dbReference type="CDD" id="cd07984">
    <property type="entry name" value="LPLAT_LABLAT-like"/>
    <property type="match status" value="1"/>
</dbReference>
<keyword evidence="4 9" id="KW-0808">Transferase</keyword>
<dbReference type="EMBL" id="AABTCC010000019">
    <property type="protein sequence ID" value="EAI8859500.1"/>
    <property type="molecule type" value="Genomic_DNA"/>
</dbReference>
<dbReference type="EMBL" id="AACCXM010000004">
    <property type="protein sequence ID" value="EAK0468936.1"/>
    <property type="molecule type" value="Genomic_DNA"/>
</dbReference>
<sequence length="294" mass="34207">MSDIIYLFLYKFFKFVVTYTPQSLQSPFFTALAYIFYKFDKKHTNIMRVNLKMCFPEFTGQKIEKIIKATYRNFGYFGADFLRNQDSTKENILNKVSFKNEDILLDALDTKRPIIVQTAHYGNWELFSLAMAAKFGSVSIVGRNLDSSVMDQILSKNRTKFDIELIPKDGGARDILKALKNRRLLGILVDQNTAKKDGVQCEFFGKKIMHTPAASIFANKTGAIIIPAFIKRISRDKNEICFFKEILAENYEGDKLQKATQAQSDATEQMIKEKPDEYFWMHKKFKHFYEEIYK</sequence>
<evidence type="ECO:0000256" key="2">
    <source>
        <dbReference type="ARBA" id="ARBA00022475"/>
    </source>
</evidence>
<evidence type="ECO:0000313" key="10">
    <source>
        <dbReference type="EMBL" id="EAK0468936.1"/>
    </source>
</evidence>
<protein>
    <submittedName>
        <fullName evidence="9">Lipid A biosynthesis acyltransferase</fullName>
    </submittedName>
</protein>
<dbReference type="GO" id="GO:0009247">
    <property type="term" value="P:glycolipid biosynthetic process"/>
    <property type="evidence" value="ECO:0007669"/>
    <property type="project" value="UniProtKB-ARBA"/>
</dbReference>
<evidence type="ECO:0000256" key="3">
    <source>
        <dbReference type="ARBA" id="ARBA00022519"/>
    </source>
</evidence>
<dbReference type="GO" id="GO:0005886">
    <property type="term" value="C:plasma membrane"/>
    <property type="evidence" value="ECO:0007669"/>
    <property type="project" value="UniProtKB-SubCell"/>
</dbReference>
<dbReference type="PANTHER" id="PTHR30606">
    <property type="entry name" value="LIPID A BIOSYNTHESIS LAUROYL ACYLTRANSFERASE"/>
    <property type="match status" value="1"/>
</dbReference>